<dbReference type="NCBIfam" id="NF009967">
    <property type="entry name" value="PRK13430.1"/>
    <property type="match status" value="1"/>
</dbReference>
<comment type="function">
    <text evidence="8">This protein is part of the stalk that links CF(0) to CF(1). It either transmits conformational changes from CF(0) to CF(1) or is implicated in proton conduction.</text>
</comment>
<keyword evidence="6 8" id="KW-0139">CF(1)</keyword>
<keyword evidence="2 8" id="KW-0813">Transport</keyword>
<dbReference type="EMBL" id="JBHUGA010000060">
    <property type="protein sequence ID" value="MFD1847685.1"/>
    <property type="molecule type" value="Genomic_DNA"/>
</dbReference>
<evidence type="ECO:0000256" key="1">
    <source>
        <dbReference type="ARBA" id="ARBA00004370"/>
    </source>
</evidence>
<dbReference type="HAMAP" id="MF_01416">
    <property type="entry name" value="ATP_synth_delta_bact"/>
    <property type="match status" value="1"/>
</dbReference>
<dbReference type="PANTHER" id="PTHR11910">
    <property type="entry name" value="ATP SYNTHASE DELTA CHAIN"/>
    <property type="match status" value="1"/>
</dbReference>
<protein>
    <recommendedName>
        <fullName evidence="8">ATP synthase subunit delta</fullName>
    </recommendedName>
    <alternativeName>
        <fullName evidence="8">ATP synthase F(1) sector subunit delta</fullName>
    </alternativeName>
    <alternativeName>
        <fullName evidence="8">F-type ATPase subunit delta</fullName>
        <shortName evidence="8">F-ATPase subunit delta</shortName>
    </alternativeName>
</protein>
<comment type="subcellular location">
    <subcellularLocation>
        <location evidence="8">Cell membrane</location>
        <topology evidence="8">Peripheral membrane protein</topology>
    </subcellularLocation>
    <subcellularLocation>
        <location evidence="1">Membrane</location>
    </subcellularLocation>
</comment>
<keyword evidence="4 8" id="KW-0406">Ion transport</keyword>
<evidence type="ECO:0000256" key="2">
    <source>
        <dbReference type="ARBA" id="ARBA00022448"/>
    </source>
</evidence>
<evidence type="ECO:0000256" key="5">
    <source>
        <dbReference type="ARBA" id="ARBA00023136"/>
    </source>
</evidence>
<comment type="caution">
    <text evidence="9">The sequence shown here is derived from an EMBL/GenBank/DDBJ whole genome shotgun (WGS) entry which is preliminary data.</text>
</comment>
<dbReference type="RefSeq" id="WP_343880765.1">
    <property type="nucleotide sequence ID" value="NZ_BAAAIJ010000051.1"/>
</dbReference>
<dbReference type="PRINTS" id="PR00125">
    <property type="entry name" value="ATPASEDELTA"/>
</dbReference>
<evidence type="ECO:0000256" key="6">
    <source>
        <dbReference type="ARBA" id="ARBA00023196"/>
    </source>
</evidence>
<dbReference type="Proteomes" id="UP001597307">
    <property type="component" value="Unassembled WGS sequence"/>
</dbReference>
<evidence type="ECO:0000313" key="10">
    <source>
        <dbReference type="Proteomes" id="UP001597307"/>
    </source>
</evidence>
<evidence type="ECO:0000256" key="3">
    <source>
        <dbReference type="ARBA" id="ARBA00022781"/>
    </source>
</evidence>
<organism evidence="9 10">
    <name type="scientific">Arthrobacter flavus</name>
    <dbReference type="NCBI Taxonomy" id="95172"/>
    <lineage>
        <taxon>Bacteria</taxon>
        <taxon>Bacillati</taxon>
        <taxon>Actinomycetota</taxon>
        <taxon>Actinomycetes</taxon>
        <taxon>Micrococcales</taxon>
        <taxon>Micrococcaceae</taxon>
        <taxon>Arthrobacter</taxon>
    </lineage>
</organism>
<evidence type="ECO:0000256" key="4">
    <source>
        <dbReference type="ARBA" id="ARBA00023065"/>
    </source>
</evidence>
<name>A0ABW4QAC6_9MICC</name>
<comment type="similarity">
    <text evidence="8">Belongs to the ATPase delta chain family.</text>
</comment>
<evidence type="ECO:0000256" key="8">
    <source>
        <dbReference type="HAMAP-Rule" id="MF_01416"/>
    </source>
</evidence>
<evidence type="ECO:0000313" key="9">
    <source>
        <dbReference type="EMBL" id="MFD1847685.1"/>
    </source>
</evidence>
<evidence type="ECO:0000256" key="7">
    <source>
        <dbReference type="ARBA" id="ARBA00023310"/>
    </source>
</evidence>
<gene>
    <name evidence="8" type="primary">atpH</name>
    <name evidence="9" type="ORF">ACFSFX_13915</name>
</gene>
<accession>A0ABW4QAC6</accession>
<comment type="function">
    <text evidence="8">F(1)F(0) ATP synthase produces ATP from ADP in the presence of a proton or sodium gradient. F-type ATPases consist of two structural domains, F(1) containing the extramembraneous catalytic core and F(0) containing the membrane proton channel, linked together by a central stalk and a peripheral stalk. During catalysis, ATP synthesis in the catalytic domain of F(1) is coupled via a rotary mechanism of the central stalk subunits to proton translocation.</text>
</comment>
<keyword evidence="3 8" id="KW-0375">Hydrogen ion transport</keyword>
<sequence>MAGVSSQSLATALKDLETRLPGATLSLAEELFGVLEMLDSNAGLRRALTDPSREGRDKAALVSTLVAGKVSEQTASVVRDLVSMRWAVARDLGDALETLGATAAIAVAENRDNGAASLEGLENDLFDFIRTVESSHELQRALSERQATDEARVNLALKLVPHAGAEAQLLVRQAVQAPRGIKPTHLVKRFVELVAKRHDRWIANVSVTRPLTDEQFARLQQGLNSLFGRELRTNVTVEPSLIGGVRVQVGDEVVDSTVIARLSELRRKLAV</sequence>
<reference evidence="10" key="1">
    <citation type="journal article" date="2019" name="Int. J. Syst. Evol. Microbiol.">
        <title>The Global Catalogue of Microorganisms (GCM) 10K type strain sequencing project: providing services to taxonomists for standard genome sequencing and annotation.</title>
        <authorList>
            <consortium name="The Broad Institute Genomics Platform"/>
            <consortium name="The Broad Institute Genome Sequencing Center for Infectious Disease"/>
            <person name="Wu L."/>
            <person name="Ma J."/>
        </authorList>
    </citation>
    <scope>NUCLEOTIDE SEQUENCE [LARGE SCALE GENOMIC DNA]</scope>
    <source>
        <strain evidence="10">JCM 11496</strain>
    </source>
</reference>
<dbReference type="PROSITE" id="PS00389">
    <property type="entry name" value="ATPASE_DELTA"/>
    <property type="match status" value="1"/>
</dbReference>
<dbReference type="Pfam" id="PF00213">
    <property type="entry name" value="OSCP"/>
    <property type="match status" value="1"/>
</dbReference>
<keyword evidence="7 8" id="KW-0066">ATP synthesis</keyword>
<dbReference type="InterPro" id="IPR020781">
    <property type="entry name" value="ATPase_OSCP/d_CS"/>
</dbReference>
<proteinExistence type="inferred from homology"/>
<keyword evidence="8" id="KW-1003">Cell membrane</keyword>
<keyword evidence="5 8" id="KW-0472">Membrane</keyword>
<keyword evidence="10" id="KW-1185">Reference proteome</keyword>
<dbReference type="InterPro" id="IPR000711">
    <property type="entry name" value="ATPase_OSCP/dsu"/>
</dbReference>